<gene>
    <name evidence="1" type="ORF">SAE01_01890</name>
</gene>
<evidence type="ECO:0000313" key="1">
    <source>
        <dbReference type="EMBL" id="GEO07693.1"/>
    </source>
</evidence>
<evidence type="ECO:0000313" key="2">
    <source>
        <dbReference type="Proteomes" id="UP000321513"/>
    </source>
</evidence>
<dbReference type="AlphaFoldDB" id="A0A512B6T7"/>
<comment type="caution">
    <text evidence="1">The sequence shown here is derived from an EMBL/GenBank/DDBJ whole genome shotgun (WGS) entry which is preliminary data.</text>
</comment>
<dbReference type="OrthoDB" id="677565at2"/>
<keyword evidence="2" id="KW-1185">Reference proteome</keyword>
<evidence type="ECO:0008006" key="3">
    <source>
        <dbReference type="Google" id="ProtNLM"/>
    </source>
</evidence>
<organism evidence="1 2">
    <name type="scientific">Segetibacter aerophilus</name>
    <dbReference type="NCBI Taxonomy" id="670293"/>
    <lineage>
        <taxon>Bacteria</taxon>
        <taxon>Pseudomonadati</taxon>
        <taxon>Bacteroidota</taxon>
        <taxon>Chitinophagia</taxon>
        <taxon>Chitinophagales</taxon>
        <taxon>Chitinophagaceae</taxon>
        <taxon>Segetibacter</taxon>
    </lineage>
</organism>
<dbReference type="EMBL" id="BJYT01000001">
    <property type="protein sequence ID" value="GEO07693.1"/>
    <property type="molecule type" value="Genomic_DNA"/>
</dbReference>
<protein>
    <recommendedName>
        <fullName evidence="3">Outer membrane protein beta-barrel domain-containing protein</fullName>
    </recommendedName>
</protein>
<dbReference type="Proteomes" id="UP000321513">
    <property type="component" value="Unassembled WGS sequence"/>
</dbReference>
<name>A0A512B6T7_9BACT</name>
<dbReference type="RefSeq" id="WP_147201655.1">
    <property type="nucleotide sequence ID" value="NZ_BJYT01000001.1"/>
</dbReference>
<reference evidence="1 2" key="1">
    <citation type="submission" date="2019-07" db="EMBL/GenBank/DDBJ databases">
        <title>Whole genome shotgun sequence of Segetibacter aerophilus NBRC 106135.</title>
        <authorList>
            <person name="Hosoyama A."/>
            <person name="Uohara A."/>
            <person name="Ohji S."/>
            <person name="Ichikawa N."/>
        </authorList>
    </citation>
    <scope>NUCLEOTIDE SEQUENCE [LARGE SCALE GENOMIC DNA]</scope>
    <source>
        <strain evidence="1 2">NBRC 106135</strain>
    </source>
</reference>
<proteinExistence type="predicted"/>
<sequence>MNSIARLSRYVVLVVTFFFVSLKSFSQKKEFKGYYINLSGDTIRGAFVNYKQWSNNPDRVSFVPTTTGIASQLTPATCKSFEINNYDTYISYHGTRLTNPVDFANAPTGNTADTYDTINTFLRQIAASEQLKLYVYKDDLRMNLFYAVNNNINELLQKGNLINNSFWESMRYKQQLKEIFTSEPDKEKIDQLIYTEESLASFVNKQNKGKSSFKKDGGPNNGRFVIFAGASLNSLKFSGDKSQVYSNKEYPTTTAPVVAIGYILPINRNFHKFFLFPQIKLSAFKHTATTFFNSTTAYPAQVNTFQSSPTVSVGFHFGYNIINKSDFKLFIAPGGGITILCKNKQVDNIQFSATEQKTIITTMPTTTYLLDTQAGAVIHEKYFAWLSYNFPTTITSYSANRGILTSIQFGLGYKL</sequence>
<accession>A0A512B6T7</accession>